<proteinExistence type="predicted"/>
<comment type="caution">
    <text evidence="1">The sequence shown here is derived from an EMBL/GenBank/DDBJ whole genome shotgun (WGS) entry which is preliminary data.</text>
</comment>
<reference evidence="1 2" key="1">
    <citation type="submission" date="2024-01" db="EMBL/GenBank/DDBJ databases">
        <title>The complete chloroplast genome sequence of Lithospermum erythrorhizon: insights into the phylogenetic relationship among Boraginaceae species and the maternal lineages of purple gromwells.</title>
        <authorList>
            <person name="Okada T."/>
            <person name="Watanabe K."/>
        </authorList>
    </citation>
    <scope>NUCLEOTIDE SEQUENCE [LARGE SCALE GENOMIC DNA]</scope>
</reference>
<evidence type="ECO:0000313" key="1">
    <source>
        <dbReference type="EMBL" id="GAA0167612.1"/>
    </source>
</evidence>
<name>A0AAV3QXF2_LITER</name>
<dbReference type="Proteomes" id="UP001454036">
    <property type="component" value="Unassembled WGS sequence"/>
</dbReference>
<sequence length="253" mass="28462">MTKAKPKVTIVSTKSKAISKFYPKFKGSPPSQSLICVPSSQDLIPLRVNHFLYDSHLDNSFIQEHVLAKTEGDLLGIRTAFRTLGWEPILDIEPVYVTRSGYTKGGDDFSLPREARDLGIFPTIRGASDRTLYASCKLTVQNRSFLHFLYCNVLPTSCVTTVRSKDIYLMSKLIKGRGPTHISWAGTVIAHMLEFVRNPQSNACIPYPCVITKFLVSLGVKILDDEYENKEFSNLVSIDTLKKWHFRLGPMDG</sequence>
<dbReference type="EMBL" id="BAABME010006155">
    <property type="protein sequence ID" value="GAA0167612.1"/>
    <property type="molecule type" value="Genomic_DNA"/>
</dbReference>
<protein>
    <submittedName>
        <fullName evidence="1">Uncharacterized protein</fullName>
    </submittedName>
</protein>
<accession>A0AAV3QXF2</accession>
<gene>
    <name evidence="1" type="ORF">LIER_22500</name>
</gene>
<keyword evidence="2" id="KW-1185">Reference proteome</keyword>
<organism evidence="1 2">
    <name type="scientific">Lithospermum erythrorhizon</name>
    <name type="common">Purple gromwell</name>
    <name type="synonym">Lithospermum officinale var. erythrorhizon</name>
    <dbReference type="NCBI Taxonomy" id="34254"/>
    <lineage>
        <taxon>Eukaryota</taxon>
        <taxon>Viridiplantae</taxon>
        <taxon>Streptophyta</taxon>
        <taxon>Embryophyta</taxon>
        <taxon>Tracheophyta</taxon>
        <taxon>Spermatophyta</taxon>
        <taxon>Magnoliopsida</taxon>
        <taxon>eudicotyledons</taxon>
        <taxon>Gunneridae</taxon>
        <taxon>Pentapetalae</taxon>
        <taxon>asterids</taxon>
        <taxon>lamiids</taxon>
        <taxon>Boraginales</taxon>
        <taxon>Boraginaceae</taxon>
        <taxon>Boraginoideae</taxon>
        <taxon>Lithospermeae</taxon>
        <taxon>Lithospermum</taxon>
    </lineage>
</organism>
<evidence type="ECO:0000313" key="2">
    <source>
        <dbReference type="Proteomes" id="UP001454036"/>
    </source>
</evidence>
<dbReference type="AlphaFoldDB" id="A0AAV3QXF2"/>